<sequence>MSYAKRKYYVNSAVDADRDVHHEDCTSLPEPDNRKYLGEFYSCIVAVVTAVRMYPTANGCKICSPECHIE</sequence>
<dbReference type="RefSeq" id="WP_379025085.1">
    <property type="nucleotide sequence ID" value="NZ_JBHRTA010000038.1"/>
</dbReference>
<proteinExistence type="predicted"/>
<evidence type="ECO:0000313" key="2">
    <source>
        <dbReference type="Proteomes" id="UP001595526"/>
    </source>
</evidence>
<gene>
    <name evidence="1" type="ORF">ACFOET_17705</name>
</gene>
<protein>
    <submittedName>
        <fullName evidence="1">Uncharacterized protein</fullName>
    </submittedName>
</protein>
<dbReference type="EMBL" id="JBHRTA010000038">
    <property type="protein sequence ID" value="MFC3199462.1"/>
    <property type="molecule type" value="Genomic_DNA"/>
</dbReference>
<reference evidence="2" key="1">
    <citation type="journal article" date="2019" name="Int. J. Syst. Evol. Microbiol.">
        <title>The Global Catalogue of Microorganisms (GCM) 10K type strain sequencing project: providing services to taxonomists for standard genome sequencing and annotation.</title>
        <authorList>
            <consortium name="The Broad Institute Genomics Platform"/>
            <consortium name="The Broad Institute Genome Sequencing Center for Infectious Disease"/>
            <person name="Wu L."/>
            <person name="Ma J."/>
        </authorList>
    </citation>
    <scope>NUCLEOTIDE SEQUENCE [LARGE SCALE GENOMIC DNA]</scope>
    <source>
        <strain evidence="2">KCTC 52416</strain>
    </source>
</reference>
<organism evidence="1 2">
    <name type="scientific">Parapedobacter deserti</name>
    <dbReference type="NCBI Taxonomy" id="1912957"/>
    <lineage>
        <taxon>Bacteria</taxon>
        <taxon>Pseudomonadati</taxon>
        <taxon>Bacteroidota</taxon>
        <taxon>Sphingobacteriia</taxon>
        <taxon>Sphingobacteriales</taxon>
        <taxon>Sphingobacteriaceae</taxon>
        <taxon>Parapedobacter</taxon>
    </lineage>
</organism>
<name>A0ABV7JQS0_9SPHI</name>
<evidence type="ECO:0000313" key="1">
    <source>
        <dbReference type="EMBL" id="MFC3199462.1"/>
    </source>
</evidence>
<keyword evidence="2" id="KW-1185">Reference proteome</keyword>
<accession>A0ABV7JQS0</accession>
<dbReference type="Proteomes" id="UP001595526">
    <property type="component" value="Unassembled WGS sequence"/>
</dbReference>
<comment type="caution">
    <text evidence="1">The sequence shown here is derived from an EMBL/GenBank/DDBJ whole genome shotgun (WGS) entry which is preliminary data.</text>
</comment>